<dbReference type="SMART" id="SM00382">
    <property type="entry name" value="AAA"/>
    <property type="match status" value="1"/>
</dbReference>
<dbReference type="HAMAP" id="MF_01973">
    <property type="entry name" value="lon_bact"/>
    <property type="match status" value="1"/>
</dbReference>
<dbReference type="InterPro" id="IPR027065">
    <property type="entry name" value="Lon_Prtase"/>
</dbReference>
<feature type="active site" evidence="9 11">
    <location>
        <position position="724"/>
    </location>
</feature>
<feature type="coiled-coil region" evidence="15">
    <location>
        <begin position="207"/>
        <end position="257"/>
    </location>
</feature>
<dbReference type="GO" id="GO:0034605">
    <property type="term" value="P:cellular response to heat"/>
    <property type="evidence" value="ECO:0007669"/>
    <property type="project" value="UniProtKB-UniRule"/>
</dbReference>
<evidence type="ECO:0000256" key="8">
    <source>
        <dbReference type="ARBA" id="ARBA00023016"/>
    </source>
</evidence>
<evidence type="ECO:0000256" key="9">
    <source>
        <dbReference type="HAMAP-Rule" id="MF_01973"/>
    </source>
</evidence>
<dbReference type="InterPro" id="IPR054594">
    <property type="entry name" value="Lon_lid"/>
</dbReference>
<protein>
    <recommendedName>
        <fullName evidence="9 10">Lon protease</fullName>
        <ecNumber evidence="9 10">3.4.21.53</ecNumber>
    </recommendedName>
    <alternativeName>
        <fullName evidence="9">ATP-dependent protease La</fullName>
    </alternativeName>
</protein>
<dbReference type="GO" id="GO:0016887">
    <property type="term" value="F:ATP hydrolysis activity"/>
    <property type="evidence" value="ECO:0007669"/>
    <property type="project" value="UniProtKB-UniRule"/>
</dbReference>
<evidence type="ECO:0000256" key="7">
    <source>
        <dbReference type="ARBA" id="ARBA00022840"/>
    </source>
</evidence>
<dbReference type="NCBIfam" id="TIGR00763">
    <property type="entry name" value="lon"/>
    <property type="match status" value="1"/>
</dbReference>
<dbReference type="FunFam" id="1.20.5.5270:FF:000002">
    <property type="entry name" value="Lon protease homolog"/>
    <property type="match status" value="1"/>
</dbReference>
<accession>A0A179D4R0</accession>
<evidence type="ECO:0000256" key="11">
    <source>
        <dbReference type="PIRSR" id="PIRSR001174-1"/>
    </source>
</evidence>
<dbReference type="InterPro" id="IPR004815">
    <property type="entry name" value="Lon_bac/euk-typ"/>
</dbReference>
<dbReference type="AlphaFoldDB" id="A0A179D4R0"/>
<name>A0A179D4R0_9BACT</name>
<dbReference type="SUPFAM" id="SSF54211">
    <property type="entry name" value="Ribosomal protein S5 domain 2-like"/>
    <property type="match status" value="1"/>
</dbReference>
<evidence type="ECO:0000256" key="6">
    <source>
        <dbReference type="ARBA" id="ARBA00022825"/>
    </source>
</evidence>
<dbReference type="Gene3D" id="1.20.58.1480">
    <property type="match status" value="1"/>
</dbReference>
<organism evidence="18 19">
    <name type="scientific">Thermosulfurimonas dismutans</name>
    <dbReference type="NCBI Taxonomy" id="999894"/>
    <lineage>
        <taxon>Bacteria</taxon>
        <taxon>Pseudomonadati</taxon>
        <taxon>Thermodesulfobacteriota</taxon>
        <taxon>Thermodesulfobacteria</taxon>
        <taxon>Thermodesulfobacteriales</taxon>
        <taxon>Thermodesulfobacteriaceae</taxon>
        <taxon>Thermosulfurimonas</taxon>
    </lineage>
</organism>
<dbReference type="PROSITE" id="PS51787">
    <property type="entry name" value="LON_N"/>
    <property type="match status" value="1"/>
</dbReference>
<dbReference type="Gene3D" id="3.30.230.10">
    <property type="match status" value="1"/>
</dbReference>
<dbReference type="Gene3D" id="2.30.130.40">
    <property type="entry name" value="LON domain-like"/>
    <property type="match status" value="1"/>
</dbReference>
<dbReference type="PRINTS" id="PR00830">
    <property type="entry name" value="ENDOLAPTASE"/>
</dbReference>
<reference evidence="18 19" key="1">
    <citation type="submission" date="2016-04" db="EMBL/GenBank/DDBJ databases">
        <title>Genome analysis of Thermosulfurimonas dismutans, the first thermophilic sulfur-disproportionating bacterium of the phylum Thermodesulfobacteria.</title>
        <authorList>
            <person name="Mardanov A.V."/>
            <person name="Beletsky A.V."/>
            <person name="Kadnikov V.V."/>
            <person name="Slobodkin A.I."/>
            <person name="Ravin N.V."/>
        </authorList>
    </citation>
    <scope>NUCLEOTIDE SEQUENCE [LARGE SCALE GENOMIC DNA]</scope>
    <source>
        <strain evidence="18 19">S95</strain>
    </source>
</reference>
<evidence type="ECO:0000256" key="5">
    <source>
        <dbReference type="ARBA" id="ARBA00022801"/>
    </source>
</evidence>
<dbReference type="InterPro" id="IPR046336">
    <property type="entry name" value="Lon_prtase_N_sf"/>
</dbReference>
<comment type="induction">
    <text evidence="9">By heat shock.</text>
</comment>
<dbReference type="GO" id="GO:0006515">
    <property type="term" value="P:protein quality control for misfolded or incompletely synthesized proteins"/>
    <property type="evidence" value="ECO:0007669"/>
    <property type="project" value="UniProtKB-UniRule"/>
</dbReference>
<feature type="domain" description="Lon proteolytic" evidence="16">
    <location>
        <begin position="594"/>
        <end position="775"/>
    </location>
</feature>
<comment type="subunit">
    <text evidence="9 10">Homohexamer. Organized in a ring with a central cavity.</text>
</comment>
<dbReference type="SUPFAM" id="SSF88697">
    <property type="entry name" value="PUA domain-like"/>
    <property type="match status" value="1"/>
</dbReference>
<comment type="function">
    <text evidence="9">ATP-dependent serine protease that mediates the selective degradation of mutant and abnormal proteins as well as certain short-lived regulatory proteins. Required for cellular homeostasis and for survival from DNA damage and developmental changes induced by stress. Degrades polypeptides processively to yield small peptide fragments that are 5 to 10 amino acids long. Binds to DNA in a double-stranded, site-specific manner.</text>
</comment>
<dbReference type="InterPro" id="IPR014721">
    <property type="entry name" value="Ribsml_uS5_D2-typ_fold_subgr"/>
</dbReference>
<keyword evidence="7 9" id="KW-0067">ATP-binding</keyword>
<dbReference type="GO" id="GO:0005737">
    <property type="term" value="C:cytoplasm"/>
    <property type="evidence" value="ECO:0007669"/>
    <property type="project" value="UniProtKB-SubCell"/>
</dbReference>
<evidence type="ECO:0000256" key="12">
    <source>
        <dbReference type="PIRSR" id="PIRSR001174-2"/>
    </source>
</evidence>
<dbReference type="InterPro" id="IPR020568">
    <property type="entry name" value="Ribosomal_Su5_D2-typ_SF"/>
</dbReference>
<dbReference type="PROSITE" id="PS51786">
    <property type="entry name" value="LON_PROTEOLYTIC"/>
    <property type="match status" value="1"/>
</dbReference>
<dbReference type="Pfam" id="PF00004">
    <property type="entry name" value="AAA"/>
    <property type="match status" value="1"/>
</dbReference>
<dbReference type="EMBL" id="LWLG01000006">
    <property type="protein sequence ID" value="OAQ20781.1"/>
    <property type="molecule type" value="Genomic_DNA"/>
</dbReference>
<dbReference type="InterPro" id="IPR027543">
    <property type="entry name" value="Lon_bac"/>
</dbReference>
<keyword evidence="8 9" id="KW-0346">Stress response</keyword>
<dbReference type="PROSITE" id="PS01046">
    <property type="entry name" value="LON_SER"/>
    <property type="match status" value="1"/>
</dbReference>
<evidence type="ECO:0000256" key="1">
    <source>
        <dbReference type="ARBA" id="ARBA00004496"/>
    </source>
</evidence>
<dbReference type="SUPFAM" id="SSF52540">
    <property type="entry name" value="P-loop containing nucleoside triphosphate hydrolases"/>
    <property type="match status" value="1"/>
</dbReference>
<dbReference type="Gene3D" id="1.10.8.60">
    <property type="match status" value="1"/>
</dbReference>
<dbReference type="PATRIC" id="fig|999894.6.peg.1065"/>
<feature type="domain" description="Lon N-terminal" evidence="17">
    <location>
        <begin position="11"/>
        <end position="204"/>
    </location>
</feature>
<comment type="subcellular location">
    <subcellularLocation>
        <location evidence="1 9 10">Cytoplasm</location>
    </subcellularLocation>
</comment>
<dbReference type="PIRSF" id="PIRSF001174">
    <property type="entry name" value="Lon_proteas"/>
    <property type="match status" value="1"/>
</dbReference>
<keyword evidence="4 9" id="KW-0547">Nucleotide-binding</keyword>
<keyword evidence="3 9" id="KW-0645">Protease</keyword>
<keyword evidence="2 9" id="KW-0963">Cytoplasm</keyword>
<evidence type="ECO:0000256" key="2">
    <source>
        <dbReference type="ARBA" id="ARBA00022490"/>
    </source>
</evidence>
<keyword evidence="15" id="KW-0175">Coiled coil</keyword>
<dbReference type="InterPro" id="IPR015947">
    <property type="entry name" value="PUA-like_sf"/>
</dbReference>
<dbReference type="InterPro" id="IPR008268">
    <property type="entry name" value="Peptidase_S16_AS"/>
</dbReference>
<evidence type="ECO:0000259" key="17">
    <source>
        <dbReference type="PROSITE" id="PS51787"/>
    </source>
</evidence>
<comment type="caution">
    <text evidence="18">The sequence shown here is derived from an EMBL/GenBank/DDBJ whole genome shotgun (WGS) entry which is preliminary data.</text>
</comment>
<dbReference type="InterPro" id="IPR003959">
    <property type="entry name" value="ATPase_AAA_core"/>
</dbReference>
<dbReference type="Pfam" id="PF05362">
    <property type="entry name" value="Lon_C"/>
    <property type="match status" value="1"/>
</dbReference>
<dbReference type="GO" id="GO:0004176">
    <property type="term" value="F:ATP-dependent peptidase activity"/>
    <property type="evidence" value="ECO:0007669"/>
    <property type="project" value="UniProtKB-UniRule"/>
</dbReference>
<dbReference type="InterPro" id="IPR008269">
    <property type="entry name" value="Lon_proteolytic"/>
</dbReference>
<sequence length="805" mass="90909">MSTEQNQLLRLPLLPLRDIVLYPNSLVPLFIGREKSILAVEHALSTGKEIFLAAQKDAQLDNPKEDDIYRVGTIGQIIQVLRLPDGTIKALVEGKQRGRIVRFIPDYEFFVVEVEPKTEVIEAGPELEALVKLTHEAFQEYSQINKKIPSDLVNNILKINEPAKLADQVATVLNLKLSQKQRLLELTSVRKRLEMVYGYLRGEIEVAKVEQRIKDRVKKQMEKTQRDYYLNEQMKAIQKELGEREDGRSDLAELEKRIKKKRLPKEAAAVVRREFKKLSMMSPMSAEATVVRNYIDWILSLPWFEKTKDKLDIEEAERILNEDHYGLEKPKQRILEHLAVQKLVKKIKGPILCLVGPPGVGKTSLARSVARALGRNFVRMSLGGVRDEAEIRGHRRTYIGALPGKIIQGMRKAGTINPVFCLDEVDKIGTDFRGDPAAALLEVLDPEQNHSFQDHYLELGYDLSQVFFITTANALHTIPAPLLDRMEIIEIPGYTEEEKLEIARHYLLPRQLEAHGLKPDQVPLPDKTLLEIIRRYTREAGVRNLERELATICRKIAKEVAKDPKAFKPFTITIRRLNQLLGMPRYRYGVAEGKPEVGMATGMAWTETGGSLLQIEAVIMPGKGQLNITGKLGEVMQESVQAAMSYVRSRAHQLGLPPDFYQKIDIHVHVPEGAIPKDGPSAGITIATAIVSALLKIPVKNTVAMTGEITLRGRVLPVGGLKEKLLAARRGNIETVILPKENEKDLKEISPKITRKLRIIMVEHMDEVLKEALVLEDPEKLFKDVPPLDIWTLLKKGEGEEIRAH</sequence>
<proteinExistence type="evidence at transcript level"/>
<dbReference type="Proteomes" id="UP000078390">
    <property type="component" value="Unassembled WGS sequence"/>
</dbReference>
<dbReference type="GO" id="GO:0004252">
    <property type="term" value="F:serine-type endopeptidase activity"/>
    <property type="evidence" value="ECO:0007669"/>
    <property type="project" value="UniProtKB-UniRule"/>
</dbReference>
<dbReference type="EC" id="3.4.21.53" evidence="9 10"/>
<evidence type="ECO:0000313" key="18">
    <source>
        <dbReference type="EMBL" id="OAQ20781.1"/>
    </source>
</evidence>
<dbReference type="InterPro" id="IPR003593">
    <property type="entry name" value="AAA+_ATPase"/>
</dbReference>
<keyword evidence="6 9" id="KW-0720">Serine protease</keyword>
<gene>
    <name evidence="9" type="primary">lon</name>
    <name evidence="18" type="ORF">TDIS_1070</name>
</gene>
<dbReference type="SMART" id="SM00464">
    <property type="entry name" value="LON"/>
    <property type="match status" value="1"/>
</dbReference>
<evidence type="ECO:0000259" key="16">
    <source>
        <dbReference type="PROSITE" id="PS51786"/>
    </source>
</evidence>
<evidence type="ECO:0000256" key="4">
    <source>
        <dbReference type="ARBA" id="ARBA00022741"/>
    </source>
</evidence>
<evidence type="ECO:0000256" key="3">
    <source>
        <dbReference type="ARBA" id="ARBA00022670"/>
    </source>
</evidence>
<dbReference type="NCBIfam" id="NF008053">
    <property type="entry name" value="PRK10787.1"/>
    <property type="match status" value="1"/>
</dbReference>
<dbReference type="FunFam" id="3.40.50.300:FF:000382">
    <property type="entry name" value="Lon protease homolog 2, peroxisomal"/>
    <property type="match status" value="1"/>
</dbReference>
<dbReference type="CDD" id="cd19500">
    <property type="entry name" value="RecA-like_Lon"/>
    <property type="match status" value="1"/>
</dbReference>
<dbReference type="GO" id="GO:0005524">
    <property type="term" value="F:ATP binding"/>
    <property type="evidence" value="ECO:0007669"/>
    <property type="project" value="UniProtKB-UniRule"/>
</dbReference>
<evidence type="ECO:0000256" key="14">
    <source>
        <dbReference type="RuleBase" id="RU000591"/>
    </source>
</evidence>
<feature type="active site" evidence="9 11">
    <location>
        <position position="681"/>
    </location>
</feature>
<dbReference type="Pfam" id="PF02190">
    <property type="entry name" value="LON_substr_bdg"/>
    <property type="match status" value="1"/>
</dbReference>
<dbReference type="RefSeq" id="WP_068670078.1">
    <property type="nucleotide sequence ID" value="NZ_LWLG01000006.1"/>
</dbReference>
<comment type="similarity">
    <text evidence="9 10 13 14">Belongs to the peptidase S16 family.</text>
</comment>
<feature type="binding site" evidence="9 12">
    <location>
        <begin position="356"/>
        <end position="363"/>
    </location>
    <ligand>
        <name>ATP</name>
        <dbReference type="ChEBI" id="CHEBI:30616"/>
    </ligand>
</feature>
<dbReference type="GO" id="GO:0043565">
    <property type="term" value="F:sequence-specific DNA binding"/>
    <property type="evidence" value="ECO:0007669"/>
    <property type="project" value="UniProtKB-UniRule"/>
</dbReference>
<evidence type="ECO:0000313" key="19">
    <source>
        <dbReference type="Proteomes" id="UP000078390"/>
    </source>
</evidence>
<evidence type="ECO:0000256" key="13">
    <source>
        <dbReference type="PROSITE-ProRule" id="PRU01122"/>
    </source>
</evidence>
<dbReference type="InterPro" id="IPR027417">
    <property type="entry name" value="P-loop_NTPase"/>
</dbReference>
<keyword evidence="5 9" id="KW-0378">Hydrolase</keyword>
<comment type="catalytic activity">
    <reaction evidence="9 10 13">
        <text>Hydrolysis of proteins in presence of ATP.</text>
        <dbReference type="EC" id="3.4.21.53"/>
    </reaction>
</comment>
<keyword evidence="19" id="KW-1185">Reference proteome</keyword>
<dbReference type="Gene3D" id="3.40.50.300">
    <property type="entry name" value="P-loop containing nucleotide triphosphate hydrolases"/>
    <property type="match status" value="1"/>
</dbReference>
<dbReference type="OrthoDB" id="9803599at2"/>
<dbReference type="Gene3D" id="1.20.5.5270">
    <property type="match status" value="1"/>
</dbReference>
<dbReference type="PANTHER" id="PTHR10046">
    <property type="entry name" value="ATP DEPENDENT LON PROTEASE FAMILY MEMBER"/>
    <property type="match status" value="1"/>
</dbReference>
<evidence type="ECO:0000256" key="10">
    <source>
        <dbReference type="PIRNR" id="PIRNR001174"/>
    </source>
</evidence>
<dbReference type="Pfam" id="PF22667">
    <property type="entry name" value="Lon_lid"/>
    <property type="match status" value="1"/>
</dbReference>
<evidence type="ECO:0000256" key="15">
    <source>
        <dbReference type="SAM" id="Coils"/>
    </source>
</evidence>
<dbReference type="InterPro" id="IPR003111">
    <property type="entry name" value="Lon_prtase_N"/>
</dbReference>
<dbReference type="STRING" id="999894.TDIS_1070"/>